<feature type="chain" id="PRO_5037895845" evidence="5">
    <location>
        <begin position="29"/>
        <end position="3153"/>
    </location>
</feature>
<dbReference type="PANTHER" id="PTHR46957">
    <property type="entry name" value="CYTOKINE RECEPTOR"/>
    <property type="match status" value="1"/>
</dbReference>
<dbReference type="GO" id="GO:0016798">
    <property type="term" value="F:hydrolase activity, acting on glycosyl bonds"/>
    <property type="evidence" value="ECO:0007669"/>
    <property type="project" value="InterPro"/>
</dbReference>
<keyword evidence="1 5" id="KW-0732">Signal</keyword>
<dbReference type="SUPFAM" id="SSF49785">
    <property type="entry name" value="Galactose-binding domain-like"/>
    <property type="match status" value="3"/>
</dbReference>
<dbReference type="InterPro" id="IPR013320">
    <property type="entry name" value="ConA-like_dom_sf"/>
</dbReference>
<dbReference type="InterPro" id="IPR036116">
    <property type="entry name" value="FN3_sf"/>
</dbReference>
<dbReference type="SUPFAM" id="SSF49265">
    <property type="entry name" value="Fibronectin type III"/>
    <property type="match status" value="8"/>
</dbReference>
<evidence type="ECO:0000256" key="5">
    <source>
        <dbReference type="SAM" id="SignalP"/>
    </source>
</evidence>
<keyword evidence="2" id="KW-0378">Hydrolase</keyword>
<dbReference type="RefSeq" id="WP_191618291.1">
    <property type="nucleotide sequence ID" value="NZ_JACYFG010000040.1"/>
</dbReference>
<dbReference type="EMBL" id="JACYFG010000040">
    <property type="protein sequence ID" value="MBD5781190.1"/>
    <property type="molecule type" value="Genomic_DNA"/>
</dbReference>
<protein>
    <submittedName>
        <fullName evidence="7">Carbohydrate binding domain-containing protein</fullName>
    </submittedName>
</protein>
<feature type="domain" description="Fibronectin type-III" evidence="6">
    <location>
        <begin position="2165"/>
        <end position="2250"/>
    </location>
</feature>
<accession>A0A927FCI0</accession>
<dbReference type="SUPFAM" id="SSF49899">
    <property type="entry name" value="Concanavalin A-like lectins/glucanases"/>
    <property type="match status" value="2"/>
</dbReference>
<feature type="signal peptide" evidence="5">
    <location>
        <begin position="1"/>
        <end position="28"/>
    </location>
</feature>
<feature type="domain" description="Fibronectin type-III" evidence="6">
    <location>
        <begin position="1330"/>
        <end position="1415"/>
    </location>
</feature>
<keyword evidence="8" id="KW-1185">Reference proteome</keyword>
<feature type="compositionally biased region" description="Polar residues" evidence="4">
    <location>
        <begin position="2581"/>
        <end position="2596"/>
    </location>
</feature>
<organism evidence="7 8">
    <name type="scientific">Pelagicoccus enzymogenes</name>
    <dbReference type="NCBI Taxonomy" id="2773457"/>
    <lineage>
        <taxon>Bacteria</taxon>
        <taxon>Pseudomonadati</taxon>
        <taxon>Verrucomicrobiota</taxon>
        <taxon>Opitutia</taxon>
        <taxon>Puniceicoccales</taxon>
        <taxon>Pelagicoccaceae</taxon>
        <taxon>Pelagicoccus</taxon>
    </lineage>
</organism>
<dbReference type="CDD" id="cd00063">
    <property type="entry name" value="FN3"/>
    <property type="match status" value="11"/>
</dbReference>
<dbReference type="Pfam" id="PF13385">
    <property type="entry name" value="Laminin_G_3"/>
    <property type="match status" value="2"/>
</dbReference>
<dbReference type="PANTHER" id="PTHR46957:SF3">
    <property type="entry name" value="CYTOKINE RECEPTOR"/>
    <property type="match status" value="1"/>
</dbReference>
<evidence type="ECO:0000313" key="8">
    <source>
        <dbReference type="Proteomes" id="UP000622317"/>
    </source>
</evidence>
<dbReference type="Pfam" id="PF02018">
    <property type="entry name" value="CBM_4_9"/>
    <property type="match status" value="3"/>
</dbReference>
<feature type="domain" description="Fibronectin type-III" evidence="6">
    <location>
        <begin position="2074"/>
        <end position="2159"/>
    </location>
</feature>
<feature type="domain" description="Fibronectin type-III" evidence="6">
    <location>
        <begin position="1237"/>
        <end position="1324"/>
    </location>
</feature>
<dbReference type="InterPro" id="IPR028994">
    <property type="entry name" value="Integrin_alpha_N"/>
</dbReference>
<evidence type="ECO:0000256" key="1">
    <source>
        <dbReference type="ARBA" id="ARBA00022729"/>
    </source>
</evidence>
<evidence type="ECO:0000259" key="6">
    <source>
        <dbReference type="PROSITE" id="PS50853"/>
    </source>
</evidence>
<evidence type="ECO:0000256" key="3">
    <source>
        <dbReference type="ARBA" id="ARBA00023157"/>
    </source>
</evidence>
<feature type="domain" description="Fibronectin type-III" evidence="6">
    <location>
        <begin position="2915"/>
        <end position="3000"/>
    </location>
</feature>
<dbReference type="InterPro" id="IPR013783">
    <property type="entry name" value="Ig-like_fold"/>
</dbReference>
<name>A0A927FCI0_9BACT</name>
<dbReference type="Pfam" id="PF00041">
    <property type="entry name" value="fn3"/>
    <property type="match status" value="3"/>
</dbReference>
<dbReference type="PROSITE" id="PS50853">
    <property type="entry name" value="FN3"/>
    <property type="match status" value="9"/>
</dbReference>
<dbReference type="InterPro" id="IPR006558">
    <property type="entry name" value="LamG-like"/>
</dbReference>
<dbReference type="GO" id="GO:0016020">
    <property type="term" value="C:membrane"/>
    <property type="evidence" value="ECO:0007669"/>
    <property type="project" value="UniProtKB-SubCell"/>
</dbReference>
<dbReference type="SUPFAM" id="SSF69318">
    <property type="entry name" value="Integrin alpha N-terminal domain"/>
    <property type="match status" value="2"/>
</dbReference>
<dbReference type="InterPro" id="IPR003961">
    <property type="entry name" value="FN3_dom"/>
</dbReference>
<dbReference type="Gene3D" id="2.60.120.260">
    <property type="entry name" value="Galactose-binding domain-like"/>
    <property type="match status" value="3"/>
</dbReference>
<reference evidence="7" key="1">
    <citation type="submission" date="2020-09" db="EMBL/GenBank/DDBJ databases">
        <title>Pelagicoccus enzymogenes sp. nov. with an EPS production, isolated from marine sediment.</title>
        <authorList>
            <person name="Feng X."/>
        </authorList>
    </citation>
    <scope>NUCLEOTIDE SEQUENCE</scope>
    <source>
        <strain evidence="7">NFK12</strain>
    </source>
</reference>
<keyword evidence="3" id="KW-1015">Disulfide bond</keyword>
<dbReference type="Gene3D" id="2.130.10.130">
    <property type="entry name" value="Integrin alpha, N-terminal"/>
    <property type="match status" value="2"/>
</dbReference>
<comment type="caution">
    <text evidence="7">The sequence shown here is derived from an EMBL/GenBank/DDBJ whole genome shotgun (WGS) entry which is preliminary data.</text>
</comment>
<dbReference type="InterPro" id="IPR008979">
    <property type="entry name" value="Galactose-bd-like_sf"/>
</dbReference>
<dbReference type="InterPro" id="IPR050713">
    <property type="entry name" value="RTP_Phos/Ushers"/>
</dbReference>
<sequence>MSTRTSARIPVLFAAAFLALSLSNSVEGAPPRLEWTRLSTTSGDLPAAPGADHQTACIVGDVDGDGDDDFFIADRRAAPSLYLYRNTESGWVRSVVDNDQLEIEAGGAVADIDGDGDLDLALGQDWRGGDVWWWENPGPGGAVSGRWTRRLVKSGGRQGHDQAFGDFDGDNQLEFVTWVNMEQRLEIYEIPSNRNTSPWPRVATIALEGEGIFIDDINRDGKVDILAAQSWIEHVSGNNYRKNTIDSSYPGASTRIVSGQFVPGGRPEVLIGAGDANGPLNFYQFIGQQWVKTELMEEIVHGHTLQVGDIDGDGNLDFFTAEMGDPGHGVNATAWIAWGDGAGGFEFEVLSKGIANHESKLADVDGDGDWDIISKPFNHGAPRYDIFINEGPKFVHTLNEWQRHLIDGGLSWQALDVHAGDLDDDGDLDIVTGGWWFQNPGSIGGAWVRKTIGPDLRNAAWLHDFDNDGDLDVFGSNGRPRGEGMGWSRNDGEGNFSYLSNVANGEGSVIFQGSLGASFDGGETYQVVMQWNGGEAGGTNVDAFTVPTNSIASQTWQKSVLSSNSLGEDMSAGDIDGDGDLDIFQGNAWLRNEGNGTSWTQFVIADFPASYGTPDRNDLVDIDGDGDLDAYVGLSDFPGDAAPLLWLECPEDPTQDWTVHVIEADVFGGYSMDAADVDFDGDIDVVLGEHRGATRALIFENVGFGSSWLMHTIDTGGAGIDHHGGTKFYDLDLDGDLDIVSIGWDNDKLWIYENQGTVAVDLEAPTRPANVTVEAVVGPSLLVEWSASTDNQEVEKYLVYRGGVLLGETESLYFLDTEVSEGASYAYSVVAVDGNGNESSESSAVNGTGGPAMENWWNTSWAYRTLVAVDPNQFDRGDAVVDLEVDFTALLAAQGVQASIKSDALRIVEVDEVGTVLDASVPVQFDPTESYDPLANARGRVIFPLEGATPSGTIRYFFLYFTQSSASVSPLAFDPQVALMEGVPDEGQDSYRITNLTGELFYHPLGGGFSSWEDIEGNDWIDYHPTGQASGNYRGIPNMIYPEDNFHPGSTDSTSVVEISGPLKTTLRTMSDDGDWEAIWEIYGRFAKMTMLKAPRSYWFLYEGAPGGSFDATSDFVVRSNGVSNLVSESWQNDLVDEEWVYVSDPALDRSLVVAHAEDDDSIDSYRPFGGDMTVLGFGRNIGLESYLSGVPHTFYIALVEGTEFAGTSAKINSIYKPLLVKLAPVSAIQDTEVPSVPGAVRIDAMTTSTVTLSWEPSSDNLAVVGYNVYRVGTSSPIGFVNTESFTDTGRNANTAYSYFVRAVDDGGNESESSVVVSGTTATAGDLPSKPSGLNAVNIGSTEVELSWNPATDNVSVAGYRVFRDGNLVGTSSSNGFTDTGLNPGTRYQYQVQSIDGELYVSALSNSLSPTTVADTTPPSQPIGLVVSNETETSLRIGWNESSDNHLVALYRVYRDGTLIGDTASAFFQDFGLLPDSTYRYTVESVDVSGNVSSRSNGALGSTVSDTISPSVPDRLALEILNTGGIQLTWAVSSDNVGVAGYQVFRDGSLLGEVADATFVDETVLPETVYSYRVVALDLSGNASGSSDSLTLRTVTQPDPDLWLGLDFEEENGALVFDVTPNAHDGAITDYVERVEDGKTGRALDFLGGGGFVDMGNVDIPGTNMALTAWILADNFDVSDSRVISKATGPAANDHYWMLSTINSGGIKLRMRLKTNDGGTDTLIGSRILVPGEWIHVAATYDGVNMRLYVNGELDAELSKSGTISQAPSVPVAIGNQPQGDRSFDGLIDDVRIYTRALDELDIAAVMASSSSVVGNRVVSTPSTPSQVQAIGVSQTEVNVSWEASSDDGFVALYKVFRDGVEIGETASTSFLDTGLEPDTVYGYGVQAVDNDDSVSSVSSTVNGQTLPSNPNVVLDGGFEGGLGSWSFYTNGSGDADTSSPGYLGQNAARIHLITGGSNIQLYQNDIHLLPDTRYRVSFAAYSSSGRDLRLSLSKHSSPYSNYGMSRELFDLGTEWQSFSFEFTTLGFAAPVEDGRLFFWFASDGRAGDTYYIDNVSLSPINESGGGDAENPSAPSNVSVSLEANLSARLTWSAATDNVGVTEYRVFRDGSLLGIVSTTSFLDSGLSPAARYEYSVVALDAAGNLSAQSEKAVLFTPSVNAPPTVPSNVQASGSSTSQIAVSWDASSDDGTVVEYRVLRDGALVGTVSTTSFTDSGLSAGTSYGYQIQSIDNEGVSSGLSSTVSGVTLSDTIPGPSSSVVENGGFEDGMSDWSFYTSGTGDASLSNDAYSGSRAVALSLATAASNIQLFQNGVSLEANTRYRLSFAAYSNSGRDLRVSLAKHSSPYTVYGLNRERFDLGTGWSIHSIEFTTTGFGGSVSNGRLYFWFASDARAGDVYYIDSVVLAPVVESGGDTEPPSAPDGLAANLVSGSEVSLSWTPATDNVGVAGYRVYQGNLLLDTVPGASFQVEGLAAATTYNFSVAAIDAAQNESLRSSSVLVETPALNAAPSTPTGVSASGVSVSEIDVAWNASSDDGTVVEYKVFRDGNEVGVSSGLSFRDHGLEPGNSYDYTVLAVDDTNLSSNQSSPVTGSTLVDTSSPSVPSGLSGSAPATGGIGLSWNPSTDNVGVAGYLVFRNGTPIGEVAGTSLFDSLVVAGTSYEYRVLAFDEAGNESSLSAPESVQAAGAVSVDPDLWLGMGFEEGTGALVFDVSPNQNDGLLDNSVVRVEQGRFGEALGFSGSGGFVDLENLDIPGNSLTIASWIYADSFAIHDARVVSKAVGVNEDDHFWMLSTIGSGGNKLRFRLKTDGGVTQTLVGNSVLPINTWIHVAATFDGSEMRVYVNGQLDGTLSHAGSIALDSSVPAVIGDQPQGGRSFDGRIDDLRIYRRALSASELQQALNGPIAPVGVSDSEAPSVPEGLAATSTSATEIDLSWQESTDNVGVLGYLVYRDGENIGQSIVSSFSDSGLNPSTEYDYQVSAFDLASNESALSASVSETTGSGAGNALLNGHFDSDLSDWSFYTNTVGEAVVDSNGYGGSVGAAKIVITQAGSNIQLFQNGVSLKPNANYQLRFVAYSNSGRDLRISLSKHSSPYTNYGLNRVRFDLSTGWQEFAFEFQTENFSSMVSNGRFYFWFSSDARAGDVYWIDAVELIEL</sequence>
<dbReference type="SMART" id="SM00560">
    <property type="entry name" value="LamGL"/>
    <property type="match status" value="2"/>
</dbReference>
<gene>
    <name evidence="7" type="ORF">IEN85_16945</name>
</gene>
<feature type="region of interest" description="Disordered" evidence="4">
    <location>
        <begin position="2581"/>
        <end position="2607"/>
    </location>
</feature>
<dbReference type="Gene3D" id="2.60.120.200">
    <property type="match status" value="2"/>
</dbReference>
<dbReference type="InterPro" id="IPR003305">
    <property type="entry name" value="CenC_carb-bd"/>
</dbReference>
<evidence type="ECO:0000256" key="2">
    <source>
        <dbReference type="ARBA" id="ARBA00022801"/>
    </source>
</evidence>
<evidence type="ECO:0000313" key="7">
    <source>
        <dbReference type="EMBL" id="MBD5781190.1"/>
    </source>
</evidence>
<dbReference type="Gene3D" id="2.60.40.10">
    <property type="entry name" value="Immunoglobulins"/>
    <property type="match status" value="12"/>
</dbReference>
<dbReference type="SMART" id="SM00060">
    <property type="entry name" value="FN3"/>
    <property type="match status" value="12"/>
</dbReference>
<dbReference type="Proteomes" id="UP000622317">
    <property type="component" value="Unassembled WGS sequence"/>
</dbReference>
<feature type="domain" description="Fibronectin type-III" evidence="6">
    <location>
        <begin position="1418"/>
        <end position="1506"/>
    </location>
</feature>
<dbReference type="Pfam" id="PF13517">
    <property type="entry name" value="FG-GAP_3"/>
    <property type="match status" value="1"/>
</dbReference>
<evidence type="ECO:0000256" key="4">
    <source>
        <dbReference type="SAM" id="MobiDB-lite"/>
    </source>
</evidence>
<proteinExistence type="predicted"/>
<feature type="domain" description="Fibronectin type-III" evidence="6">
    <location>
        <begin position="1824"/>
        <end position="1909"/>
    </location>
</feature>
<feature type="domain" description="Fibronectin type-III" evidence="6">
    <location>
        <begin position="2510"/>
        <end position="2595"/>
    </location>
</feature>
<dbReference type="InterPro" id="IPR013517">
    <property type="entry name" value="FG-GAP"/>
</dbReference>
<feature type="domain" description="Fibronectin type-III" evidence="6">
    <location>
        <begin position="2416"/>
        <end position="2504"/>
    </location>
</feature>
<feature type="compositionally biased region" description="Low complexity" evidence="4">
    <location>
        <begin position="2597"/>
        <end position="2607"/>
    </location>
</feature>